<dbReference type="Gene3D" id="1.10.540.10">
    <property type="entry name" value="Acyl-CoA dehydrogenase/oxidase, N-terminal domain"/>
    <property type="match status" value="1"/>
</dbReference>
<name>A0ABT0XMP0_9BACI</name>
<dbReference type="Pfam" id="PF02770">
    <property type="entry name" value="Acyl-CoA_dh_M"/>
    <property type="match status" value="1"/>
</dbReference>
<evidence type="ECO:0000313" key="7">
    <source>
        <dbReference type="Proteomes" id="UP001203665"/>
    </source>
</evidence>
<dbReference type="Gene3D" id="2.40.110.10">
    <property type="entry name" value="Butyryl-CoA Dehydrogenase, subunit A, domain 2"/>
    <property type="match status" value="1"/>
</dbReference>
<dbReference type="CDD" id="cd00567">
    <property type="entry name" value="ACAD"/>
    <property type="match status" value="1"/>
</dbReference>
<evidence type="ECO:0000256" key="2">
    <source>
        <dbReference type="ARBA" id="ARBA00023002"/>
    </source>
</evidence>
<dbReference type="PANTHER" id="PTHR43884:SF25">
    <property type="entry name" value="ACYL-COA DEHYDROGENASE YDBM-RELATED"/>
    <property type="match status" value="1"/>
</dbReference>
<dbReference type="InterPro" id="IPR013107">
    <property type="entry name" value="Acyl-CoA_DH_C"/>
</dbReference>
<reference evidence="6" key="1">
    <citation type="submission" date="2022-06" db="EMBL/GenBank/DDBJ databases">
        <title>Alkalicoccobacillus porphyridii sp. nov., isolated from a marine red alga, Porphyridium purpureum and reclassification of Shouchella plakortidis and Shouchella gibsonii as Alkalicoccobacillus plakortidis comb. nov. and Alkalicoccobacillus gibsonii comb. nov.</title>
        <authorList>
            <person name="Kim K.H."/>
            <person name="Lee J.K."/>
            <person name="Han D.M."/>
            <person name="Baek J.H."/>
            <person name="Jeon C.O."/>
        </authorList>
    </citation>
    <scope>NUCLEOTIDE SEQUENCE</scope>
    <source>
        <strain evidence="6">DSM 19153</strain>
    </source>
</reference>
<feature type="domain" description="Acyl-CoA oxidase/dehydrogenase middle" evidence="3">
    <location>
        <begin position="126"/>
        <end position="218"/>
    </location>
</feature>
<dbReference type="InterPro" id="IPR009100">
    <property type="entry name" value="AcylCoA_DH/oxidase_NM_dom_sf"/>
</dbReference>
<dbReference type="Pfam" id="PF08028">
    <property type="entry name" value="Acyl-CoA_dh_2"/>
    <property type="match status" value="1"/>
</dbReference>
<evidence type="ECO:0000259" key="3">
    <source>
        <dbReference type="Pfam" id="PF02770"/>
    </source>
</evidence>
<dbReference type="Pfam" id="PF02771">
    <property type="entry name" value="Acyl-CoA_dh_N"/>
    <property type="match status" value="1"/>
</dbReference>
<feature type="domain" description="Acyl-CoA dehydrogenase C-terminal" evidence="5">
    <location>
        <begin position="246"/>
        <end position="362"/>
    </location>
</feature>
<dbReference type="SUPFAM" id="SSF56645">
    <property type="entry name" value="Acyl-CoA dehydrogenase NM domain-like"/>
    <property type="match status" value="1"/>
</dbReference>
<gene>
    <name evidence="6" type="ORF">NDM98_14115</name>
</gene>
<keyword evidence="2" id="KW-0560">Oxidoreductase</keyword>
<dbReference type="InterPro" id="IPR037069">
    <property type="entry name" value="AcylCoA_DH/ox_N_sf"/>
</dbReference>
<dbReference type="InterPro" id="IPR046373">
    <property type="entry name" value="Acyl-CoA_Oxase/DH_mid-dom_sf"/>
</dbReference>
<dbReference type="Gene3D" id="1.20.140.10">
    <property type="entry name" value="Butyryl-CoA Dehydrogenase, subunit A, domain 3"/>
    <property type="match status" value="1"/>
</dbReference>
<feature type="domain" description="Acyl-CoA dehydrogenase/oxidase N-terminal" evidence="4">
    <location>
        <begin position="22"/>
        <end position="99"/>
    </location>
</feature>
<dbReference type="InterPro" id="IPR006091">
    <property type="entry name" value="Acyl-CoA_Oxase/DH_mid-dom"/>
</dbReference>
<sequence length="394" mass="43727">MSTALFATNEFQKVWLAKLEQLRTQIEQSARKNDENGQFPINNIEALVKLGYTSLALPTSYGGSGLSTSDLVLFQETLGSMDGATALSISWHQGVVGEIYEKRLWTEEQLSFFAEEVKKGALVNRAVSEAQTGSPTRGGRPGTQAVRSGDTWVINGEKTFTTMSPYLTYYLTGVWIEEKQAVGFFLIHRDTEGISIRENWNMVGMRSTESHDLILKDVKVDDFYLVEVNNGPRGSNVNAWMTHIPANYLGIAQAARDYAVAYATKHSPNSISGTISDLPNVQTAIGEIDLLMMQSRHIIYSVTRAYDNELTRPLINNEIGVVKHTVVNNSIQVVDKAMRIVGSKSLELACPLQRHYRDVRAGLHNPPMDDMTISKLAQKAIEDIKAADTPQNNE</sequence>
<dbReference type="InterPro" id="IPR036250">
    <property type="entry name" value="AcylCo_DH-like_C"/>
</dbReference>
<dbReference type="RefSeq" id="WP_251608745.1">
    <property type="nucleotide sequence ID" value="NZ_JAMQJY010000001.1"/>
</dbReference>
<evidence type="ECO:0000313" key="6">
    <source>
        <dbReference type="EMBL" id="MCM2676499.1"/>
    </source>
</evidence>
<dbReference type="InterPro" id="IPR013786">
    <property type="entry name" value="AcylCoA_DH/ox_N"/>
</dbReference>
<evidence type="ECO:0000256" key="1">
    <source>
        <dbReference type="ARBA" id="ARBA00022630"/>
    </source>
</evidence>
<dbReference type="PANTHER" id="PTHR43884">
    <property type="entry name" value="ACYL-COA DEHYDROGENASE"/>
    <property type="match status" value="1"/>
</dbReference>
<dbReference type="PIRSF" id="PIRSF016578">
    <property type="entry name" value="HsaA"/>
    <property type="match status" value="1"/>
</dbReference>
<keyword evidence="1" id="KW-0285">Flavoprotein</keyword>
<dbReference type="Proteomes" id="UP001203665">
    <property type="component" value="Unassembled WGS sequence"/>
</dbReference>
<evidence type="ECO:0000259" key="5">
    <source>
        <dbReference type="Pfam" id="PF08028"/>
    </source>
</evidence>
<organism evidence="6 7">
    <name type="scientific">Alkalicoccobacillus plakortidis</name>
    <dbReference type="NCBI Taxonomy" id="444060"/>
    <lineage>
        <taxon>Bacteria</taxon>
        <taxon>Bacillati</taxon>
        <taxon>Bacillota</taxon>
        <taxon>Bacilli</taxon>
        <taxon>Bacillales</taxon>
        <taxon>Bacillaceae</taxon>
        <taxon>Alkalicoccobacillus</taxon>
    </lineage>
</organism>
<comment type="caution">
    <text evidence="6">The sequence shown here is derived from an EMBL/GenBank/DDBJ whole genome shotgun (WGS) entry which is preliminary data.</text>
</comment>
<dbReference type="SUPFAM" id="SSF47203">
    <property type="entry name" value="Acyl-CoA dehydrogenase C-terminal domain-like"/>
    <property type="match status" value="1"/>
</dbReference>
<evidence type="ECO:0000259" key="4">
    <source>
        <dbReference type="Pfam" id="PF02771"/>
    </source>
</evidence>
<keyword evidence="7" id="KW-1185">Reference proteome</keyword>
<accession>A0ABT0XMP0</accession>
<proteinExistence type="predicted"/>
<protein>
    <submittedName>
        <fullName evidence="6">Acyl-CoA/acyl-ACP dehydrogenase</fullName>
    </submittedName>
</protein>
<dbReference type="EMBL" id="JAMQJY010000001">
    <property type="protein sequence ID" value="MCM2676499.1"/>
    <property type="molecule type" value="Genomic_DNA"/>
</dbReference>